<proteinExistence type="predicted"/>
<dbReference type="EMBL" id="HBKR01027075">
    <property type="protein sequence ID" value="CAE2320205.1"/>
    <property type="molecule type" value="Transcribed_RNA"/>
</dbReference>
<dbReference type="InterPro" id="IPR048540">
    <property type="entry name" value="Rrn7_cyclin_N"/>
</dbReference>
<sequence>MQVITFITKYGCSLELKDLVWAMWSQLLTKLEKYHHSPGLRDSIELKSISCGLLPKIELTLCLSYLALLITREPIPLHILVRHVKQGKIPYFTAFSELPMTTDHRYRLSPLSPIDLYSIESIASALRTFLFGREFLLPPIDFHGTTRIMLEDLQLVDLYDFVVALWEIDQSPGIQPLFPVSKNADRGAGHQVAVYIFIAFQLCFDLGRGGMWEEGGGGKRRKGDGPRFLEDLMSFEEWVVKFVKSEVFTASGPRPWGIDELIKGKGESGENVTQEYLDICNLYFNPVGVSKKHLNQGLKKIIELSERLSKETEDESTTGSFSSSSSCTMPTSSTSSPTSSSDIPSTSSSSLKRKREKFPFESILLYEPRTHSYHPRMNLGLSLFSIYIGFYPDPVRFYKTTNDILCRILHRLNQGNTKVPGATQFARTRKAWVKNLKLRNEIEWRTRLNQMAHRKGAEEEQELKQ</sequence>
<organism evidence="3">
    <name type="scientific">Paramoeba aestuarina</name>
    <dbReference type="NCBI Taxonomy" id="180227"/>
    <lineage>
        <taxon>Eukaryota</taxon>
        <taxon>Amoebozoa</taxon>
        <taxon>Discosea</taxon>
        <taxon>Flabellinia</taxon>
        <taxon>Dactylopodida</taxon>
        <taxon>Paramoebidae</taxon>
        <taxon>Paramoeba</taxon>
    </lineage>
</organism>
<evidence type="ECO:0000259" key="2">
    <source>
        <dbReference type="Pfam" id="PF20644"/>
    </source>
</evidence>
<name>A0A7S4P0W7_9EUKA</name>
<accession>A0A7S4P0W7</accession>
<feature type="region of interest" description="Disordered" evidence="1">
    <location>
        <begin position="312"/>
        <end position="352"/>
    </location>
</feature>
<reference evidence="3" key="1">
    <citation type="submission" date="2021-01" db="EMBL/GenBank/DDBJ databases">
        <authorList>
            <person name="Corre E."/>
            <person name="Pelletier E."/>
            <person name="Niang G."/>
            <person name="Scheremetjew M."/>
            <person name="Finn R."/>
            <person name="Kale V."/>
            <person name="Holt S."/>
            <person name="Cochrane G."/>
            <person name="Meng A."/>
            <person name="Brown T."/>
            <person name="Cohen L."/>
        </authorList>
    </citation>
    <scope>NUCLEOTIDE SEQUENCE</scope>
    <source>
        <strain evidence="3">SoJaBio B1-5/56/2</strain>
    </source>
</reference>
<dbReference type="Pfam" id="PF20644">
    <property type="entry name" value="Rrn7_cyclin_N"/>
    <property type="match status" value="1"/>
</dbReference>
<feature type="domain" description="Rrn7/TAF1B N-terminal cyclin" evidence="2">
    <location>
        <begin position="3"/>
        <end position="99"/>
    </location>
</feature>
<feature type="compositionally biased region" description="Low complexity" evidence="1">
    <location>
        <begin position="317"/>
        <end position="350"/>
    </location>
</feature>
<evidence type="ECO:0000256" key="1">
    <source>
        <dbReference type="SAM" id="MobiDB-lite"/>
    </source>
</evidence>
<dbReference type="AlphaFoldDB" id="A0A7S4P0W7"/>
<protein>
    <recommendedName>
        <fullName evidence="2">Rrn7/TAF1B N-terminal cyclin domain-containing protein</fullName>
    </recommendedName>
</protein>
<gene>
    <name evidence="3" type="ORF">NAES01612_LOCUS17697</name>
</gene>
<evidence type="ECO:0000313" key="3">
    <source>
        <dbReference type="EMBL" id="CAE2320205.1"/>
    </source>
</evidence>